<name>A0ABT3MYM1_9GAMM</name>
<comment type="caution">
    <text evidence="4">The sequence shown here is derived from an EMBL/GenBank/DDBJ whole genome shotgun (WGS) entry which is preliminary data.</text>
</comment>
<dbReference type="InterPro" id="IPR038333">
    <property type="entry name" value="T1MK-like_N_sf"/>
</dbReference>
<protein>
    <submittedName>
        <fullName evidence="4">Type I restriction-modification system subunit M N-terminal domain-containing protein</fullName>
    </submittedName>
</protein>
<evidence type="ECO:0000313" key="5">
    <source>
        <dbReference type="Proteomes" id="UP001209854"/>
    </source>
</evidence>
<dbReference type="EMBL" id="JAPFCC010000001">
    <property type="protein sequence ID" value="MCW7554483.1"/>
    <property type="molecule type" value="Genomic_DNA"/>
</dbReference>
<dbReference type="Gene3D" id="1.20.1260.30">
    <property type="match status" value="1"/>
</dbReference>
<dbReference type="SUPFAM" id="SSF53335">
    <property type="entry name" value="S-adenosyl-L-methionine-dependent methyltransferases"/>
    <property type="match status" value="1"/>
</dbReference>
<dbReference type="InterPro" id="IPR022749">
    <property type="entry name" value="D12N6_MeTrfase_N"/>
</dbReference>
<dbReference type="RefSeq" id="WP_262564237.1">
    <property type="nucleotide sequence ID" value="NZ_JAPFCC010000001.1"/>
</dbReference>
<evidence type="ECO:0000256" key="1">
    <source>
        <dbReference type="ARBA" id="ARBA00006594"/>
    </source>
</evidence>
<organism evidence="4 5">
    <name type="scientific">Endozoicomonas gorgoniicola</name>
    <dbReference type="NCBI Taxonomy" id="1234144"/>
    <lineage>
        <taxon>Bacteria</taxon>
        <taxon>Pseudomonadati</taxon>
        <taxon>Pseudomonadota</taxon>
        <taxon>Gammaproteobacteria</taxon>
        <taxon>Oceanospirillales</taxon>
        <taxon>Endozoicomonadaceae</taxon>
        <taxon>Endozoicomonas</taxon>
    </lineage>
</organism>
<reference evidence="4 5" key="1">
    <citation type="submission" date="2022-10" db="EMBL/GenBank/DDBJ databases">
        <title>High-quality genome sequences of two octocoral-associated bacteria, Endozoicomonas euniceicola EF212 and Endozoicomonas gorgoniicola PS125.</title>
        <authorList>
            <person name="Chiou Y.-J."/>
            <person name="Chen Y.-H."/>
        </authorList>
    </citation>
    <scope>NUCLEOTIDE SEQUENCE [LARGE SCALE GENOMIC DNA]</scope>
    <source>
        <strain evidence="4 5">PS125</strain>
    </source>
</reference>
<dbReference type="InterPro" id="IPR029063">
    <property type="entry name" value="SAM-dependent_MTases_sf"/>
</dbReference>
<comment type="similarity">
    <text evidence="1">Belongs to the N(4)/N(6)-methyltransferase family.</text>
</comment>
<keyword evidence="2" id="KW-0680">Restriction system</keyword>
<keyword evidence="5" id="KW-1185">Reference proteome</keyword>
<evidence type="ECO:0000313" key="4">
    <source>
        <dbReference type="EMBL" id="MCW7554483.1"/>
    </source>
</evidence>
<feature type="domain" description="N6 adenine-specific DNA methyltransferase N-terminal" evidence="3">
    <location>
        <begin position="10"/>
        <end position="49"/>
    </location>
</feature>
<evidence type="ECO:0000256" key="2">
    <source>
        <dbReference type="ARBA" id="ARBA00022747"/>
    </source>
</evidence>
<accession>A0ABT3MYM1</accession>
<evidence type="ECO:0000259" key="3">
    <source>
        <dbReference type="Pfam" id="PF12161"/>
    </source>
</evidence>
<dbReference type="Pfam" id="PF12161">
    <property type="entry name" value="HsdM_N"/>
    <property type="match status" value="1"/>
</dbReference>
<dbReference type="Proteomes" id="UP001209854">
    <property type="component" value="Unassembled WGS sequence"/>
</dbReference>
<proteinExistence type="inferred from homology"/>
<gene>
    <name evidence="4" type="ORF">NX722_18010</name>
</gene>
<sequence>MSQKLSLETLESWLWESANIMRGSIDSSDFKNYIFGLIFLKRFNDVFQPA</sequence>